<accession>C8VD03</accession>
<dbReference type="AlphaFoldDB" id="Q5AWW5"/>
<sequence>MVLLYYCGRDSMIKAASRQSVARHKGTACLQERMRFFTTTALFALLATSTLANPIEIRQAANTRTVTLTNENSGHGQSSDIPTDGVDVAIPPRYPDLYSPTFRVDSVMITAGVVEGAKCVVSGNRVSDNAPVTLVTVDGRKNYAKFPQGVAKPESLKINCV</sequence>
<keyword evidence="2" id="KW-1185">Reference proteome</keyword>
<dbReference type="RefSeq" id="XP_680484.1">
    <property type="nucleotide sequence ID" value="XM_675392.1"/>
</dbReference>
<dbReference type="EMBL" id="BN001304">
    <property type="protein sequence ID" value="CBF78844.1"/>
    <property type="molecule type" value="Genomic_DNA"/>
</dbReference>
<reference evidence="2" key="2">
    <citation type="journal article" date="2009" name="Fungal Genet. Biol.">
        <title>The 2008 update of the Aspergillus nidulans genome annotation: a community effort.</title>
        <authorList>
            <person name="Wortman J.R."/>
            <person name="Gilsenan J.M."/>
            <person name="Joardar V."/>
            <person name="Deegan J."/>
            <person name="Clutterbuck J."/>
            <person name="Andersen M.R."/>
            <person name="Archer D."/>
            <person name="Bencina M."/>
            <person name="Braus G."/>
            <person name="Coutinho P."/>
            <person name="von Dohren H."/>
            <person name="Doonan J."/>
            <person name="Driessen A.J."/>
            <person name="Durek P."/>
            <person name="Espeso E."/>
            <person name="Fekete E."/>
            <person name="Flipphi M."/>
            <person name="Estrada C.G."/>
            <person name="Geysens S."/>
            <person name="Goldman G."/>
            <person name="de Groot P.W."/>
            <person name="Hansen K."/>
            <person name="Harris S.D."/>
            <person name="Heinekamp T."/>
            <person name="Helmstaedt K."/>
            <person name="Henrissat B."/>
            <person name="Hofmann G."/>
            <person name="Homan T."/>
            <person name="Horio T."/>
            <person name="Horiuchi H."/>
            <person name="James S."/>
            <person name="Jones M."/>
            <person name="Karaffa L."/>
            <person name="Karanyi Z."/>
            <person name="Kato M."/>
            <person name="Keller N."/>
            <person name="Kelly D.E."/>
            <person name="Kiel J.A."/>
            <person name="Kim J.M."/>
            <person name="van der Klei I.J."/>
            <person name="Klis F.M."/>
            <person name="Kovalchuk A."/>
            <person name="Krasevec N."/>
            <person name="Kubicek C.P."/>
            <person name="Liu B."/>
            <person name="Maccabe A."/>
            <person name="Meyer V."/>
            <person name="Mirabito P."/>
            <person name="Miskei M."/>
            <person name="Mos M."/>
            <person name="Mullins J."/>
            <person name="Nelson D.R."/>
            <person name="Nielsen J."/>
            <person name="Oakley B.R."/>
            <person name="Osmani S.A."/>
            <person name="Pakula T."/>
            <person name="Paszewski A."/>
            <person name="Paulsen I."/>
            <person name="Pilsyk S."/>
            <person name="Pocsi I."/>
            <person name="Punt P.J."/>
            <person name="Ram A.F."/>
            <person name="Ren Q."/>
            <person name="Robellet X."/>
            <person name="Robson G."/>
            <person name="Seiboth B."/>
            <person name="van Solingen P."/>
            <person name="Specht T."/>
            <person name="Sun J."/>
            <person name="Taheri-Talesh N."/>
            <person name="Takeshita N."/>
            <person name="Ussery D."/>
            <person name="vanKuyk P.A."/>
            <person name="Visser H."/>
            <person name="van de Vondervoort P.J."/>
            <person name="de Vries R.P."/>
            <person name="Walton J."/>
            <person name="Xiang X."/>
            <person name="Xiong Y."/>
            <person name="Zeng A.P."/>
            <person name="Brandt B.W."/>
            <person name="Cornell M.J."/>
            <person name="van den Hondel C.A."/>
            <person name="Visser J."/>
            <person name="Oliver S.G."/>
            <person name="Turner G."/>
        </authorList>
    </citation>
    <scope>GENOME REANNOTATION</scope>
    <source>
        <strain evidence="2">FGSC A4 / ATCC 38163 / CBS 112.46 / NRRL 194 / M139</strain>
    </source>
</reference>
<proteinExistence type="predicted"/>
<organism evidence="1 2">
    <name type="scientific">Emericella nidulans (strain FGSC A4 / ATCC 38163 / CBS 112.46 / NRRL 194 / M139)</name>
    <name type="common">Aspergillus nidulans</name>
    <dbReference type="NCBI Taxonomy" id="227321"/>
    <lineage>
        <taxon>Eukaryota</taxon>
        <taxon>Fungi</taxon>
        <taxon>Dikarya</taxon>
        <taxon>Ascomycota</taxon>
        <taxon>Pezizomycotina</taxon>
        <taxon>Eurotiomycetes</taxon>
        <taxon>Eurotiomycetidae</taxon>
        <taxon>Eurotiales</taxon>
        <taxon>Aspergillaceae</taxon>
        <taxon>Aspergillus</taxon>
        <taxon>Aspergillus subgen. Nidulantes</taxon>
    </lineage>
</organism>
<dbReference type="OrthoDB" id="4474264at2759"/>
<dbReference type="KEGG" id="ani:ANIA_07215"/>
<dbReference type="OMA" id="TYPAVYV"/>
<dbReference type="InParanoid" id="Q5AWW5"/>
<reference evidence="2" key="1">
    <citation type="journal article" date="2005" name="Nature">
        <title>Sequencing of Aspergillus nidulans and comparative analysis with A. fumigatus and A. oryzae.</title>
        <authorList>
            <person name="Galagan J.E."/>
            <person name="Calvo S.E."/>
            <person name="Cuomo C."/>
            <person name="Ma L.J."/>
            <person name="Wortman J.R."/>
            <person name="Batzoglou S."/>
            <person name="Lee S.I."/>
            <person name="Basturkmen M."/>
            <person name="Spevak C.C."/>
            <person name="Clutterbuck J."/>
            <person name="Kapitonov V."/>
            <person name="Jurka J."/>
            <person name="Scazzocchio C."/>
            <person name="Farman M."/>
            <person name="Butler J."/>
            <person name="Purcell S."/>
            <person name="Harris S."/>
            <person name="Braus G.H."/>
            <person name="Draht O."/>
            <person name="Busch S."/>
            <person name="D'Enfert C."/>
            <person name="Bouchier C."/>
            <person name="Goldman G.H."/>
            <person name="Bell-Pedersen D."/>
            <person name="Griffiths-Jones S."/>
            <person name="Doonan J.H."/>
            <person name="Yu J."/>
            <person name="Vienken K."/>
            <person name="Pain A."/>
            <person name="Freitag M."/>
            <person name="Selker E.U."/>
            <person name="Archer D.B."/>
            <person name="Penalva M.A."/>
            <person name="Oakley B.R."/>
            <person name="Momany M."/>
            <person name="Tanaka T."/>
            <person name="Kumagai T."/>
            <person name="Asai K."/>
            <person name="Machida M."/>
            <person name="Nierman W.C."/>
            <person name="Denning D.W."/>
            <person name="Caddick M."/>
            <person name="Hynes M."/>
            <person name="Paoletti M."/>
            <person name="Fischer R."/>
            <person name="Miller B."/>
            <person name="Dyer P."/>
            <person name="Sachs M.S."/>
            <person name="Osmani S.A."/>
            <person name="Birren B.W."/>
        </authorList>
    </citation>
    <scope>NUCLEOTIDE SEQUENCE [LARGE SCALE GENOMIC DNA]</scope>
    <source>
        <strain evidence="2">FGSC A4 / ATCC 38163 / CBS 112.46 / NRRL 194 / M139</strain>
    </source>
</reference>
<dbReference type="Proteomes" id="UP000000560">
    <property type="component" value="Chromosome IV"/>
</dbReference>
<evidence type="ECO:0000313" key="2">
    <source>
        <dbReference type="Proteomes" id="UP000000560"/>
    </source>
</evidence>
<dbReference type="VEuPathDB" id="FungiDB:AN7215"/>
<name>Q5AWW5_EMENI</name>
<dbReference type="HOGENOM" id="CLU_1643686_0_0_1"/>
<accession>Q5AWW5</accession>
<dbReference type="GeneID" id="2870024"/>
<protein>
    <submittedName>
        <fullName evidence="1">Uncharacterized protein</fullName>
    </submittedName>
</protein>
<gene>
    <name evidence="1" type="ORF">ANIA_07215</name>
</gene>
<evidence type="ECO:0000313" key="1">
    <source>
        <dbReference type="EMBL" id="CBF78844.1"/>
    </source>
</evidence>